<dbReference type="OrthoDB" id="1257436at2"/>
<evidence type="ECO:0000313" key="1">
    <source>
        <dbReference type="EMBL" id="AWG24822.1"/>
    </source>
</evidence>
<dbReference type="AlphaFoldDB" id="A0A2S1LM51"/>
<gene>
    <name evidence="1" type="ORF">FK004_06055</name>
</gene>
<evidence type="ECO:0000313" key="2">
    <source>
        <dbReference type="Proteomes" id="UP000244677"/>
    </source>
</evidence>
<dbReference type="Proteomes" id="UP000244677">
    <property type="component" value="Chromosome"/>
</dbReference>
<proteinExistence type="predicted"/>
<accession>A0A2S1LM51</accession>
<reference evidence="1 2" key="1">
    <citation type="submission" date="2017-04" db="EMBL/GenBank/DDBJ databases">
        <title>Complete genome sequence of Flavobacterium kingsejong AJ004.</title>
        <authorList>
            <person name="Lee P.C."/>
        </authorList>
    </citation>
    <scope>NUCLEOTIDE SEQUENCE [LARGE SCALE GENOMIC DNA]</scope>
    <source>
        <strain evidence="1 2">AJ004</strain>
    </source>
</reference>
<name>A0A2S1LM51_9FLAO</name>
<dbReference type="RefSeq" id="WP_108736450.1">
    <property type="nucleotide sequence ID" value="NZ_CP020919.1"/>
</dbReference>
<protein>
    <submittedName>
        <fullName evidence="1">Uncharacterized protein</fullName>
    </submittedName>
</protein>
<sequence>MSKNVKSAFAARQAKEISKAETPKVTADNNLGAFEKRFTLAQLENWKKQYGGRELILLHVGSSLAVLRPPTADDLGDYMTTIGTASLGKAVALIMEALWIDGDIDLIDDEDKFIAVFLQINNILEGKKADFFRF</sequence>
<organism evidence="1 2">
    <name type="scientific">Flavobacterium kingsejongi</name>
    <dbReference type="NCBI Taxonomy" id="1678728"/>
    <lineage>
        <taxon>Bacteria</taxon>
        <taxon>Pseudomonadati</taxon>
        <taxon>Bacteroidota</taxon>
        <taxon>Flavobacteriia</taxon>
        <taxon>Flavobacteriales</taxon>
        <taxon>Flavobacteriaceae</taxon>
        <taxon>Flavobacterium</taxon>
    </lineage>
</organism>
<keyword evidence="2" id="KW-1185">Reference proteome</keyword>
<dbReference type="EMBL" id="CP020919">
    <property type="protein sequence ID" value="AWG24822.1"/>
    <property type="molecule type" value="Genomic_DNA"/>
</dbReference>
<dbReference type="KEGG" id="fki:FK004_06055"/>